<dbReference type="OrthoDB" id="799938at2"/>
<keyword evidence="2" id="KW-0805">Transcription regulation</keyword>
<keyword evidence="4" id="KW-0804">Transcription</keyword>
<dbReference type="AlphaFoldDB" id="A0A4Q7N1N3"/>
<dbReference type="EMBL" id="SGXA01000001">
    <property type="protein sequence ID" value="RZS74494.1"/>
    <property type="molecule type" value="Genomic_DNA"/>
</dbReference>
<evidence type="ECO:0000256" key="2">
    <source>
        <dbReference type="ARBA" id="ARBA00023015"/>
    </source>
</evidence>
<dbReference type="Pfam" id="PF04542">
    <property type="entry name" value="Sigma70_r2"/>
    <property type="match status" value="1"/>
</dbReference>
<dbReference type="PANTHER" id="PTHR43133">
    <property type="entry name" value="RNA POLYMERASE ECF-TYPE SIGMA FACTO"/>
    <property type="match status" value="1"/>
</dbReference>
<evidence type="ECO:0000256" key="4">
    <source>
        <dbReference type="ARBA" id="ARBA00023163"/>
    </source>
</evidence>
<keyword evidence="3" id="KW-0731">Sigma factor</keyword>
<dbReference type="InterPro" id="IPR039425">
    <property type="entry name" value="RNA_pol_sigma-70-like"/>
</dbReference>
<protein>
    <submittedName>
        <fullName evidence="7">RNA polymerase sigma-70 factor (ECF subfamily)</fullName>
    </submittedName>
</protein>
<dbReference type="SUPFAM" id="SSF88946">
    <property type="entry name" value="Sigma2 domain of RNA polymerase sigma factors"/>
    <property type="match status" value="1"/>
</dbReference>
<evidence type="ECO:0000256" key="3">
    <source>
        <dbReference type="ARBA" id="ARBA00023082"/>
    </source>
</evidence>
<dbReference type="NCBIfam" id="TIGR02937">
    <property type="entry name" value="sigma70-ECF"/>
    <property type="match status" value="1"/>
</dbReference>
<dbReference type="GO" id="GO:0006352">
    <property type="term" value="P:DNA-templated transcription initiation"/>
    <property type="evidence" value="ECO:0007669"/>
    <property type="project" value="InterPro"/>
</dbReference>
<proteinExistence type="inferred from homology"/>
<dbReference type="Gene3D" id="1.10.10.10">
    <property type="entry name" value="Winged helix-like DNA-binding domain superfamily/Winged helix DNA-binding domain"/>
    <property type="match status" value="1"/>
</dbReference>
<accession>A0A4Q7N1N3</accession>
<evidence type="ECO:0000259" key="5">
    <source>
        <dbReference type="Pfam" id="PF04542"/>
    </source>
</evidence>
<dbReference type="InterPro" id="IPR013249">
    <property type="entry name" value="RNA_pol_sigma70_r4_t2"/>
</dbReference>
<dbReference type="PANTHER" id="PTHR43133:SF46">
    <property type="entry name" value="RNA POLYMERASE SIGMA-70 FACTOR ECF SUBFAMILY"/>
    <property type="match status" value="1"/>
</dbReference>
<dbReference type="InterPro" id="IPR014284">
    <property type="entry name" value="RNA_pol_sigma-70_dom"/>
</dbReference>
<dbReference type="InterPro" id="IPR013325">
    <property type="entry name" value="RNA_pol_sigma_r2"/>
</dbReference>
<comment type="caution">
    <text evidence="7">The sequence shown here is derived from an EMBL/GenBank/DDBJ whole genome shotgun (WGS) entry which is preliminary data.</text>
</comment>
<gene>
    <name evidence="7" type="ORF">EV199_0342</name>
</gene>
<sequence>MDPNPQYSDKELLRRIALGDEQAFTSLFWRYKDRIYSTGLRLTGSTTEAEEIVQDVFVKLWTKRQDLTDIGNLEGYVYMMARNYTFNSLQRISKKIAGGTAGIEERDLDEVAADAILEEKELNELLFQAIRQLPAQQQKVYQLIKQEGFTKQEVADKLGISIHTVKSHFDAAVRAIRAFITARIELSLILIWLAEKNF</sequence>
<dbReference type="GO" id="GO:0003677">
    <property type="term" value="F:DNA binding"/>
    <property type="evidence" value="ECO:0007669"/>
    <property type="project" value="InterPro"/>
</dbReference>
<keyword evidence="8" id="KW-1185">Reference proteome</keyword>
<evidence type="ECO:0000259" key="6">
    <source>
        <dbReference type="Pfam" id="PF08281"/>
    </source>
</evidence>
<evidence type="ECO:0000313" key="8">
    <source>
        <dbReference type="Proteomes" id="UP000293874"/>
    </source>
</evidence>
<dbReference type="Proteomes" id="UP000293874">
    <property type="component" value="Unassembled WGS sequence"/>
</dbReference>
<comment type="similarity">
    <text evidence="1">Belongs to the sigma-70 factor family. ECF subfamily.</text>
</comment>
<reference evidence="7 8" key="1">
    <citation type="submission" date="2019-02" db="EMBL/GenBank/DDBJ databases">
        <title>Genomic Encyclopedia of Type Strains, Phase IV (KMG-IV): sequencing the most valuable type-strain genomes for metagenomic binning, comparative biology and taxonomic classification.</title>
        <authorList>
            <person name="Goeker M."/>
        </authorList>
    </citation>
    <scope>NUCLEOTIDE SEQUENCE [LARGE SCALE GENOMIC DNA]</scope>
    <source>
        <strain evidence="7 8">DSM 18116</strain>
    </source>
</reference>
<feature type="domain" description="RNA polymerase sigma-70 region 2" evidence="5">
    <location>
        <begin position="28"/>
        <end position="91"/>
    </location>
</feature>
<dbReference type="InterPro" id="IPR007627">
    <property type="entry name" value="RNA_pol_sigma70_r2"/>
</dbReference>
<feature type="domain" description="RNA polymerase sigma factor 70 region 4 type 2" evidence="6">
    <location>
        <begin position="125"/>
        <end position="172"/>
    </location>
</feature>
<organism evidence="7 8">
    <name type="scientific">Pseudobacter ginsenosidimutans</name>
    <dbReference type="NCBI Taxonomy" id="661488"/>
    <lineage>
        <taxon>Bacteria</taxon>
        <taxon>Pseudomonadati</taxon>
        <taxon>Bacteroidota</taxon>
        <taxon>Chitinophagia</taxon>
        <taxon>Chitinophagales</taxon>
        <taxon>Chitinophagaceae</taxon>
        <taxon>Pseudobacter</taxon>
    </lineage>
</organism>
<dbReference type="GO" id="GO:0016987">
    <property type="term" value="F:sigma factor activity"/>
    <property type="evidence" value="ECO:0007669"/>
    <property type="project" value="UniProtKB-KW"/>
</dbReference>
<dbReference type="InterPro" id="IPR036388">
    <property type="entry name" value="WH-like_DNA-bd_sf"/>
</dbReference>
<evidence type="ECO:0000256" key="1">
    <source>
        <dbReference type="ARBA" id="ARBA00010641"/>
    </source>
</evidence>
<dbReference type="InterPro" id="IPR013324">
    <property type="entry name" value="RNA_pol_sigma_r3/r4-like"/>
</dbReference>
<dbReference type="SUPFAM" id="SSF88659">
    <property type="entry name" value="Sigma3 and sigma4 domains of RNA polymerase sigma factors"/>
    <property type="match status" value="1"/>
</dbReference>
<dbReference type="Pfam" id="PF08281">
    <property type="entry name" value="Sigma70_r4_2"/>
    <property type="match status" value="1"/>
</dbReference>
<evidence type="ECO:0000313" key="7">
    <source>
        <dbReference type="EMBL" id="RZS74494.1"/>
    </source>
</evidence>
<dbReference type="Gene3D" id="1.10.1740.10">
    <property type="match status" value="1"/>
</dbReference>
<dbReference type="RefSeq" id="WP_130538956.1">
    <property type="nucleotide sequence ID" value="NZ_CP042431.1"/>
</dbReference>
<name>A0A4Q7N1N3_9BACT</name>